<dbReference type="PANTHER" id="PTHR31126">
    <property type="entry name" value="TYROSINE-PROTEIN PHOSPHATASE"/>
    <property type="match status" value="1"/>
</dbReference>
<evidence type="ECO:0000313" key="2">
    <source>
        <dbReference type="EMBL" id="MTG98762.1"/>
    </source>
</evidence>
<dbReference type="Pfam" id="PF13350">
    <property type="entry name" value="Y_phosphatase3"/>
    <property type="match status" value="1"/>
</dbReference>
<dbReference type="Gene3D" id="3.90.190.10">
    <property type="entry name" value="Protein tyrosine phosphatase superfamily"/>
    <property type="match status" value="1"/>
</dbReference>
<protein>
    <submittedName>
        <fullName evidence="2">Protein-tyrosine-phosphatase</fullName>
    </submittedName>
</protein>
<dbReference type="Proteomes" id="UP000438760">
    <property type="component" value="Unassembled WGS sequence"/>
</dbReference>
<dbReference type="InterPro" id="IPR016130">
    <property type="entry name" value="Tyr_Pase_AS"/>
</dbReference>
<name>A0A6I3LRM9_9FLAO</name>
<dbReference type="PROSITE" id="PS00383">
    <property type="entry name" value="TYR_PHOSPHATASE_1"/>
    <property type="match status" value="1"/>
</dbReference>
<organism evidence="2 3">
    <name type="scientific">Myroides albus</name>
    <dbReference type="NCBI Taxonomy" id="2562892"/>
    <lineage>
        <taxon>Bacteria</taxon>
        <taxon>Pseudomonadati</taxon>
        <taxon>Bacteroidota</taxon>
        <taxon>Flavobacteriia</taxon>
        <taxon>Flavobacteriales</taxon>
        <taxon>Flavobacteriaceae</taxon>
        <taxon>Myroides</taxon>
    </lineage>
</organism>
<evidence type="ECO:0000313" key="3">
    <source>
        <dbReference type="Proteomes" id="UP000438760"/>
    </source>
</evidence>
<dbReference type="EMBL" id="WMJX01000028">
    <property type="protein sequence ID" value="MTG98762.1"/>
    <property type="molecule type" value="Genomic_DNA"/>
</dbReference>
<gene>
    <name evidence="2" type="ORF">GJV76_11580</name>
</gene>
<dbReference type="PROSITE" id="PS51257">
    <property type="entry name" value="PROKAR_LIPOPROTEIN"/>
    <property type="match status" value="1"/>
</dbReference>
<dbReference type="GO" id="GO:0004721">
    <property type="term" value="F:phosphoprotein phosphatase activity"/>
    <property type="evidence" value="ECO:0007669"/>
    <property type="project" value="InterPro"/>
</dbReference>
<evidence type="ECO:0000256" key="1">
    <source>
        <dbReference type="ARBA" id="ARBA00009580"/>
    </source>
</evidence>
<dbReference type="AlphaFoldDB" id="A0A6I3LRM9"/>
<proteinExistence type="inferred from homology"/>
<dbReference type="InterPro" id="IPR029021">
    <property type="entry name" value="Prot-tyrosine_phosphatase-like"/>
</dbReference>
<dbReference type="SUPFAM" id="SSF52799">
    <property type="entry name" value="(Phosphotyrosine protein) phosphatases II"/>
    <property type="match status" value="1"/>
</dbReference>
<accession>A0A6I3LRM9</accession>
<dbReference type="RefSeq" id="WP_155092783.1">
    <property type="nucleotide sequence ID" value="NZ_CP102754.1"/>
</dbReference>
<reference evidence="2 3" key="1">
    <citation type="submission" date="2019-11" db="EMBL/GenBank/DDBJ databases">
        <title>Genome of Strain BIT-d1.</title>
        <authorList>
            <person name="Yang Y."/>
        </authorList>
    </citation>
    <scope>NUCLEOTIDE SEQUENCE [LARGE SCALE GENOMIC DNA]</scope>
    <source>
        <strain evidence="2 3">BIT-d1</strain>
    </source>
</reference>
<comment type="caution">
    <text evidence="2">The sequence shown here is derived from an EMBL/GenBank/DDBJ whole genome shotgun (WGS) entry which is preliminary data.</text>
</comment>
<dbReference type="OrthoDB" id="1188001at2"/>
<comment type="similarity">
    <text evidence="1">Belongs to the protein-tyrosine phosphatase family.</text>
</comment>
<keyword evidence="3" id="KW-1185">Reference proteome</keyword>
<dbReference type="PANTHER" id="PTHR31126:SF1">
    <property type="entry name" value="TYROSINE SPECIFIC PROTEIN PHOSPHATASES DOMAIN-CONTAINING PROTEIN"/>
    <property type="match status" value="1"/>
</dbReference>
<dbReference type="InterPro" id="IPR026893">
    <property type="entry name" value="Tyr/Ser_Pase_IphP-type"/>
</dbReference>
<sequence length="349" mass="40532">MEIKKVFSVVFLLVLTLQGCSYKTTYQPIEYSSMVNDKPRIVEQSNKYIGVFDKGDRIIDPTPLNITEDKVNFTHTDRKFFTVVHKEDTLVVSNREIDFRKVHNFRDLGGIPTSEGRYTKWGKIYRSGHLHKLNSKEKEKVVSLGITTIIDLRTDKEIGKKPDKTPNSLTYHNYQAYDDSEDMFSKTKKDVLKGKLTPSQADSLVVEFYSLYPTHDIKKVREIVLTILDNTESTLFHCSAGKDRTGMIGAILLSILKVEQQVIIDEYLLSNNYRVEEVSSRMKLAKFGKFLYPKINYQVIENFSWIKPMYIQAMFDGIAKEYGSMENYILNGLQIDKEKQREYIEKYTQ</sequence>